<evidence type="ECO:0000313" key="3">
    <source>
        <dbReference type="EMBL" id="KAF9612958.1"/>
    </source>
</evidence>
<feature type="coiled-coil region" evidence="1">
    <location>
        <begin position="688"/>
        <end position="785"/>
    </location>
</feature>
<gene>
    <name evidence="3" type="ORF">IFM89_004661</name>
</gene>
<feature type="compositionally biased region" description="Basic residues" evidence="2">
    <location>
        <begin position="18"/>
        <end position="31"/>
    </location>
</feature>
<proteinExistence type="predicted"/>
<feature type="coiled-coil region" evidence="1">
    <location>
        <begin position="1878"/>
        <end position="1947"/>
    </location>
</feature>
<feature type="coiled-coil region" evidence="1">
    <location>
        <begin position="1602"/>
        <end position="1639"/>
    </location>
</feature>
<feature type="compositionally biased region" description="Basic and acidic residues" evidence="2">
    <location>
        <begin position="251"/>
        <end position="267"/>
    </location>
</feature>
<evidence type="ECO:0000256" key="2">
    <source>
        <dbReference type="SAM" id="MobiDB-lite"/>
    </source>
</evidence>
<dbReference type="Gene3D" id="1.10.287.1490">
    <property type="match status" value="1"/>
</dbReference>
<feature type="region of interest" description="Disordered" evidence="2">
    <location>
        <begin position="126"/>
        <end position="148"/>
    </location>
</feature>
<dbReference type="Proteomes" id="UP000631114">
    <property type="component" value="Unassembled WGS sequence"/>
</dbReference>
<feature type="coiled-coil region" evidence="1">
    <location>
        <begin position="2628"/>
        <end position="2683"/>
    </location>
</feature>
<evidence type="ECO:0000313" key="4">
    <source>
        <dbReference type="Proteomes" id="UP000631114"/>
    </source>
</evidence>
<feature type="compositionally biased region" description="Polar residues" evidence="2">
    <location>
        <begin position="165"/>
        <end position="174"/>
    </location>
</feature>
<evidence type="ECO:0000256" key="1">
    <source>
        <dbReference type="SAM" id="Coils"/>
    </source>
</evidence>
<feature type="compositionally biased region" description="Basic and acidic residues" evidence="2">
    <location>
        <begin position="175"/>
        <end position="184"/>
    </location>
</feature>
<keyword evidence="1" id="KW-0175">Coiled coil</keyword>
<dbReference type="PANTHER" id="PTHR43939:SF50">
    <property type="entry name" value="NUCLEOPORIN"/>
    <property type="match status" value="1"/>
</dbReference>
<dbReference type="PANTHER" id="PTHR43939">
    <property type="entry name" value="COILED-COIL DOMAIN-CONTAINING PROTEIN 158"/>
    <property type="match status" value="1"/>
</dbReference>
<feature type="region of interest" description="Disordered" evidence="2">
    <location>
        <begin position="165"/>
        <end position="186"/>
    </location>
</feature>
<comment type="caution">
    <text evidence="3">The sequence shown here is derived from an EMBL/GenBank/DDBJ whole genome shotgun (WGS) entry which is preliminary data.</text>
</comment>
<name>A0A835IBS2_9MAGN</name>
<sequence>MDKDKNKNNNKTDLIAAGRKKLQQFRKKQNTKAKSSSSKNVKSVNEEGGDATADLAASSVKTTPASPKVAEGGDNSEAVTIDQFSSPLETLPVQEVALVKEEEAVLADGQSSVDLLVSGDVGNVEGESSVSVEHEEVADSSLGPSDKSVLVRGESVDGAELASVDSLTSHVTISQEDRNEEKDSLVSLSQELLLDMSSKKETEDQEAHSLVSNQFDGMGKESPGSLQDCEIVGVEIIRSESEGDQGSVLSSHREDDKDFSRESHVPEGTEKVAGEVDEAIEREGVADSSLNFQGEGTHDDAVVSEATDEVEGTLYAGTEGAEYRAQGINEMDGFSFAVDENHKAGLSVSSDSFSREEGILYIVPEEGMEETTQRAEQTNVGIYNAGDASGVAEATYETERTPDTNGKGKSEMQLEGLGLDSRQKKIEIISLCNDLGTERKAGYMEQNSLVDEFDPVETVLVGNRQENWLDANVVLSGSSTSSRYTDTGSVNINQRAEFMQGRQEEEVNSKPERETMRIPENGVCDVLESLKQQLYSTVVAKDFFHLQLAEQTELQMDFDHRDSQLLNEISKLNSILRETKDCNTSLSVELAHCRYDLQTMAAGREETERQFAGAREELALCRFDLQAMAAGKEELETHFAVATEELANCRADLQSMAAGREEIERQFTGAREELALCKSDLEAMAIGREELETHFAIATEELAKWKSDLQDMADGREELETRFARATEETGEITARAFELQTQLQRSGEELENLLAEVASFRGSKEALETENVNLHENLTAKIDEKKLVEEEKMHFVCENESLSAQLLEQQEHFSREHDKHAQLGVDLKEAMMRLDQLTEENIFLSSSLDVHKAKLKEIESQHSLMLSQATEARDQPLEGVNVPIMRCNPTNDKYPDGSLQQVVGKVASGEGELLPLGLTEGKLIQPLEGQNFGDSIGFSDMKVRFNEAEKTMQKLDKAIERMHSHFVSLSRSANKVAGAGVSKLIQAFELKVHHDDADPTELPLEEGERSTEDHFTLAKAQTNYLRAVLMDLNLRAMKVNEEFENEKSNGKLASAALCDLQVLYEASKQQNNDLEARIIGLVKKISDYQSRTDDMHLQLYTMQQKSDEMEDLFFNKVEVLQKDVGEKLSMLEKEWSFTLAEVMEMVQNLDASVGRLPDTSNSTVQSDAINVGSLVTDSVNAATKMIEDLQQKLGTASKGLMKMHSSFESLNEKFSDLHVRNGLALEILGMIYSELKQLTLSVCEDAQVNGLDAKEENLFDLLHPGNFIYLLNRMRELLGESLLIKSANAELEFKLIDITQDVAELRKNSVDSKSFLKLVEDVRAVVQLNDMDVDSDNPSVSYLESLIASLVQKYTEASEQVSFCREEFGLKEMENSELQAKVHQLSSLSSQQEAENHIFRESLGKMEHTVEALRSELQAKGVELEQAEKRVSSVREKLSIAVAKGKGLVVQRDNLKQSLSEMSSELERCSQEVHFKDTRLQDVETKLKAYSEAGERVEALESELSYIRNSATALRDSFLLKDSVLQRIEEVLEQIELPEHFHSGDIIEKIAWLARSVPRSSLPTTDWDQKNSAGGNSYSETGFVVNDGWKDDVYPISNPGLEDLKRKMEELQSKYYVLAEQNEMLEQSLMERNNLVQRWEEVLDRMDMPLQLRSMETEEKIQWLGSALSEAHNDIDSLRKKIENFESYCGSLTADLEQSCTKVSDLEMALQGVTNERELLSCNQEKSLEKVTLYELEKFNLQNEVGRLQEKLENDNQLHLHVEGEIRRLQVLVSDALQDQSAENIACGGSDTECLEGLLKKLIEKYLALSSVKSVVKDMVEEYNAGDSDVVALDEQQNVVAQESVDQGQLFLKEEFEEALSNLAHEKVERENILKTYQSLVVDFEELGRQRDELQEKLTQEEMKLLSARDKLNVAVRKGKGLVQQRDSLKQTIEEMKTDMDLLKSELNQRDSVLVQYEQKVRDLSIYPEKVETLEHECIFLRNCLTEMEHSLQDSGHTLSVLINTLSAIDVGSGLSVVDPIKKIEMIGNIWHDMQAALTSSEHESKKTKRATELLLAELNEVHEQADSLHEELSKVEAALTDTSKERDSAEVAKVEALSRLENVISVHSQERNKELAEVKKLTPVIDQLRKGCLEFTSLIADLFPAELELFSNVEDGIECLVKQMDGTNLVNLPLLVASGGMFSAKSANEVKFSATDSSLEMMLQGNFNGYSIVDVLGIAGHTLQECTREVDGLREKCYKHSVSCEHHAKRMSRSMEAIHKEIVSRRDYWDSSKRELTDLEFMRKEKEAEIIMMRRKIALLHKACTNSILEIENRKAQLVRDGLHVDGKNGMEFKVPTTVDGQASLTEEAISCIADTLLLAVKDSASIHAEVVKNSQKELKTTISNLQEFQENGIQKNRICAELVSQIKKAEADAKTYLVDLQSSNAQVENLEKRLEALQNERGVLELRIKEFQNGETSSMWLQERIKSLTDLLSAKGQEIEDLMQALDEEELQMEGLRSKIIELEKTLQQKNLAMESLEASRGKAMAKLSTTIGKFDELHQLSESLLSEVENLQSQLQDRDGEISFLRQEVTRCTNDVLSASQEINKRNSTEMHDLLSWLHMMISRFEGFDVILDDKGCSRMEACKETLEKQITSLLSEVETLRVMAQSKDALLQVEQKRIEELSQKSDSLERFLHEKESKIASLQGSRDNGETASITSSEITEVEPTMNKRAVAPHVRSVRKVNSDQVTINIDMDPSASTLDVDDDKAHGFKSLTTSRIVPRFTRPVSNLIDGLWVSCDRALMRQPALRLGIVMYWVMLHAFLATLVV</sequence>
<reference evidence="3 4" key="1">
    <citation type="submission" date="2020-10" db="EMBL/GenBank/DDBJ databases">
        <title>The Coptis chinensis genome and diversification of protoberbering-type alkaloids.</title>
        <authorList>
            <person name="Wang B."/>
            <person name="Shu S."/>
            <person name="Song C."/>
            <person name="Liu Y."/>
        </authorList>
    </citation>
    <scope>NUCLEOTIDE SEQUENCE [LARGE SCALE GENOMIC DNA]</scope>
    <source>
        <strain evidence="3">HL-2020</strain>
        <tissue evidence="3">Leaf</tissue>
    </source>
</reference>
<feature type="coiled-coil region" evidence="1">
    <location>
        <begin position="2060"/>
        <end position="2087"/>
    </location>
</feature>
<feature type="region of interest" description="Disordered" evidence="2">
    <location>
        <begin position="1"/>
        <end position="78"/>
    </location>
</feature>
<keyword evidence="4" id="KW-1185">Reference proteome</keyword>
<feature type="compositionally biased region" description="Low complexity" evidence="2">
    <location>
        <begin position="32"/>
        <end position="43"/>
    </location>
</feature>
<organism evidence="3 4">
    <name type="scientific">Coptis chinensis</name>
    <dbReference type="NCBI Taxonomy" id="261450"/>
    <lineage>
        <taxon>Eukaryota</taxon>
        <taxon>Viridiplantae</taxon>
        <taxon>Streptophyta</taxon>
        <taxon>Embryophyta</taxon>
        <taxon>Tracheophyta</taxon>
        <taxon>Spermatophyta</taxon>
        <taxon>Magnoliopsida</taxon>
        <taxon>Ranunculales</taxon>
        <taxon>Ranunculaceae</taxon>
        <taxon>Coptidoideae</taxon>
        <taxon>Coptis</taxon>
    </lineage>
</organism>
<dbReference type="OrthoDB" id="649641at2759"/>
<accession>A0A835IBS2</accession>
<feature type="coiled-coil region" evidence="1">
    <location>
        <begin position="1030"/>
        <end position="1085"/>
    </location>
</feature>
<dbReference type="EMBL" id="JADFTS010000003">
    <property type="protein sequence ID" value="KAF9612958.1"/>
    <property type="molecule type" value="Genomic_DNA"/>
</dbReference>
<feature type="coiled-coil region" evidence="1">
    <location>
        <begin position="2374"/>
        <end position="2572"/>
    </location>
</feature>
<protein>
    <submittedName>
        <fullName evidence="3">Uncharacterized protein</fullName>
    </submittedName>
</protein>
<feature type="region of interest" description="Disordered" evidence="2">
    <location>
        <begin position="240"/>
        <end position="267"/>
    </location>
</feature>
<feature type="coiled-coil region" evidence="1">
    <location>
        <begin position="1411"/>
        <end position="1473"/>
    </location>
</feature>